<dbReference type="Pfam" id="PF10342">
    <property type="entry name" value="Kre9_KNH"/>
    <property type="match status" value="1"/>
</dbReference>
<evidence type="ECO:0000259" key="5">
    <source>
        <dbReference type="Pfam" id="PF10342"/>
    </source>
</evidence>
<name>A0A4Y7QIC9_9AGAM</name>
<dbReference type="InterPro" id="IPR052479">
    <property type="entry name" value="GPI-anchor_Adhesion_Reg"/>
</dbReference>
<dbReference type="AlphaFoldDB" id="A0A4Y7QIC9"/>
<evidence type="ECO:0000256" key="3">
    <source>
        <dbReference type="SAM" id="Phobius"/>
    </source>
</evidence>
<dbReference type="PANTHER" id="PTHR35185:SF1">
    <property type="entry name" value="UPF0619 GPI-ANCHORED MEMBRANE PROTEIN C1322.10"/>
    <property type="match status" value="1"/>
</dbReference>
<feature type="compositionally biased region" description="Low complexity" evidence="2">
    <location>
        <begin position="128"/>
        <end position="139"/>
    </location>
</feature>
<dbReference type="EMBL" id="ML170159">
    <property type="protein sequence ID" value="TDL27383.1"/>
    <property type="molecule type" value="Genomic_DNA"/>
</dbReference>
<proteinExistence type="predicted"/>
<dbReference type="InterPro" id="IPR018466">
    <property type="entry name" value="Kre9/Knh1-like_N"/>
</dbReference>
<keyword evidence="7" id="KW-1185">Reference proteome</keyword>
<feature type="transmembrane region" description="Helical" evidence="3">
    <location>
        <begin position="166"/>
        <end position="185"/>
    </location>
</feature>
<evidence type="ECO:0000313" key="6">
    <source>
        <dbReference type="EMBL" id="TDL27383.1"/>
    </source>
</evidence>
<sequence length="186" mass="18769">MFAKSLFFLLTAASSALATISIMGPSPSAYWVQNASNLITWSFSQGDPNPIDITVTNANSSFLNGAFSIARNVDLSNGTFTVTNVTLVVASGYVVNFVNGTNETQVYASSGQFDVKAPGTTPVSQSIPAATPTSPSGNSSGTGSGTGTSATHSASSAAGRSVGGDIVLLPVVLSVTMAFVGAFITL</sequence>
<gene>
    <name evidence="6" type="ORF">BD410DRAFT_835663</name>
</gene>
<feature type="signal peptide" evidence="4">
    <location>
        <begin position="1"/>
        <end position="18"/>
    </location>
</feature>
<keyword evidence="3" id="KW-1133">Transmembrane helix</keyword>
<dbReference type="PANTHER" id="PTHR35185">
    <property type="entry name" value="SERINE/THREONINE-RICH PROTEIN ADG2-RELATED"/>
    <property type="match status" value="1"/>
</dbReference>
<evidence type="ECO:0000256" key="1">
    <source>
        <dbReference type="ARBA" id="ARBA00022729"/>
    </source>
</evidence>
<keyword evidence="3" id="KW-0472">Membrane</keyword>
<feature type="compositionally biased region" description="Low complexity" evidence="2">
    <location>
        <begin position="147"/>
        <end position="158"/>
    </location>
</feature>
<evidence type="ECO:0000256" key="2">
    <source>
        <dbReference type="SAM" id="MobiDB-lite"/>
    </source>
</evidence>
<dbReference type="STRING" id="50990.A0A4Y7QIC9"/>
<keyword evidence="1 4" id="KW-0732">Signal</keyword>
<feature type="domain" description="Yeast cell wall synthesis Kre9/Knh1-like N-terminal" evidence="5">
    <location>
        <begin position="25"/>
        <end position="115"/>
    </location>
</feature>
<feature type="region of interest" description="Disordered" evidence="2">
    <location>
        <begin position="120"/>
        <end position="158"/>
    </location>
</feature>
<reference evidence="6 7" key="1">
    <citation type="submission" date="2018-06" db="EMBL/GenBank/DDBJ databases">
        <title>A transcriptomic atlas of mushroom development highlights an independent origin of complex multicellularity.</title>
        <authorList>
            <consortium name="DOE Joint Genome Institute"/>
            <person name="Krizsan K."/>
            <person name="Almasi E."/>
            <person name="Merenyi Z."/>
            <person name="Sahu N."/>
            <person name="Viragh M."/>
            <person name="Koszo T."/>
            <person name="Mondo S."/>
            <person name="Kiss B."/>
            <person name="Balint B."/>
            <person name="Kues U."/>
            <person name="Barry K."/>
            <person name="Hegedus J.C."/>
            <person name="Henrissat B."/>
            <person name="Johnson J."/>
            <person name="Lipzen A."/>
            <person name="Ohm R."/>
            <person name="Nagy I."/>
            <person name="Pangilinan J."/>
            <person name="Yan J."/>
            <person name="Xiong Y."/>
            <person name="Grigoriev I.V."/>
            <person name="Hibbett D.S."/>
            <person name="Nagy L.G."/>
        </authorList>
    </citation>
    <scope>NUCLEOTIDE SEQUENCE [LARGE SCALE GENOMIC DNA]</scope>
    <source>
        <strain evidence="6 7">SZMC22713</strain>
    </source>
</reference>
<feature type="chain" id="PRO_5021284323" description="Yeast cell wall synthesis Kre9/Knh1-like N-terminal domain-containing protein" evidence="4">
    <location>
        <begin position="19"/>
        <end position="186"/>
    </location>
</feature>
<dbReference type="Proteomes" id="UP000294933">
    <property type="component" value="Unassembled WGS sequence"/>
</dbReference>
<dbReference type="OrthoDB" id="5420143at2759"/>
<keyword evidence="3" id="KW-0812">Transmembrane</keyword>
<evidence type="ECO:0000256" key="4">
    <source>
        <dbReference type="SAM" id="SignalP"/>
    </source>
</evidence>
<organism evidence="6 7">
    <name type="scientific">Rickenella mellea</name>
    <dbReference type="NCBI Taxonomy" id="50990"/>
    <lineage>
        <taxon>Eukaryota</taxon>
        <taxon>Fungi</taxon>
        <taxon>Dikarya</taxon>
        <taxon>Basidiomycota</taxon>
        <taxon>Agaricomycotina</taxon>
        <taxon>Agaricomycetes</taxon>
        <taxon>Hymenochaetales</taxon>
        <taxon>Rickenellaceae</taxon>
        <taxon>Rickenella</taxon>
    </lineage>
</organism>
<evidence type="ECO:0000313" key="7">
    <source>
        <dbReference type="Proteomes" id="UP000294933"/>
    </source>
</evidence>
<accession>A0A4Y7QIC9</accession>
<dbReference type="VEuPathDB" id="FungiDB:BD410DRAFT_835663"/>
<protein>
    <recommendedName>
        <fullName evidence="5">Yeast cell wall synthesis Kre9/Knh1-like N-terminal domain-containing protein</fullName>
    </recommendedName>
</protein>